<reference evidence="1 2" key="1">
    <citation type="journal article" date="2016" name="Mol. Biol. Evol.">
        <title>Comparative Genomics of Early-Diverging Mushroom-Forming Fungi Provides Insights into the Origins of Lignocellulose Decay Capabilities.</title>
        <authorList>
            <person name="Nagy L.G."/>
            <person name="Riley R."/>
            <person name="Tritt A."/>
            <person name="Adam C."/>
            <person name="Daum C."/>
            <person name="Floudas D."/>
            <person name="Sun H."/>
            <person name="Yadav J.S."/>
            <person name="Pangilinan J."/>
            <person name="Larsson K.H."/>
            <person name="Matsuura K."/>
            <person name="Barry K."/>
            <person name="Labutti K."/>
            <person name="Kuo R."/>
            <person name="Ohm R.A."/>
            <person name="Bhattacharya S.S."/>
            <person name="Shirouzu T."/>
            <person name="Yoshinaga Y."/>
            <person name="Martin F.M."/>
            <person name="Grigoriev I.V."/>
            <person name="Hibbett D.S."/>
        </authorList>
    </citation>
    <scope>NUCLEOTIDE SEQUENCE [LARGE SCALE GENOMIC DNA]</scope>
    <source>
        <strain evidence="1 2">HHB12029</strain>
    </source>
</reference>
<evidence type="ECO:0000313" key="2">
    <source>
        <dbReference type="Proteomes" id="UP000077266"/>
    </source>
</evidence>
<gene>
    <name evidence="1" type="ORF">EXIGLDRAFT_846838</name>
</gene>
<name>A0A166NGB1_EXIGL</name>
<feature type="non-terminal residue" evidence="1">
    <location>
        <position position="270"/>
    </location>
</feature>
<dbReference type="AlphaFoldDB" id="A0A166NGB1"/>
<organism evidence="1 2">
    <name type="scientific">Exidia glandulosa HHB12029</name>
    <dbReference type="NCBI Taxonomy" id="1314781"/>
    <lineage>
        <taxon>Eukaryota</taxon>
        <taxon>Fungi</taxon>
        <taxon>Dikarya</taxon>
        <taxon>Basidiomycota</taxon>
        <taxon>Agaricomycotina</taxon>
        <taxon>Agaricomycetes</taxon>
        <taxon>Auriculariales</taxon>
        <taxon>Exidiaceae</taxon>
        <taxon>Exidia</taxon>
    </lineage>
</organism>
<evidence type="ECO:0008006" key="3">
    <source>
        <dbReference type="Google" id="ProtNLM"/>
    </source>
</evidence>
<keyword evidence="2" id="KW-1185">Reference proteome</keyword>
<protein>
    <recommendedName>
        <fullName evidence="3">F-box domain-containing protein</fullName>
    </recommendedName>
</protein>
<accession>A0A166NGB1</accession>
<sequence length="270" mass="30012">MSSTAHSSLAGCLQRLPVELALKILCDAALLGLAYDRTWAVSLARVSSTVRHVVEPILHPTMVVGIHNAAMIEALAQDPHSTHVLNSVKRFILTFFPGDPIFSTDRATAHVNFDISHLLIHFTSLESVDAPYDILRFIVLVRTVRLRRLALRFGALHDITKLADGSLSHVTHLEGCLPSQFTHIVPRDWVPAILAAVPALTCLAFNIAAADFRSKPTYLGGDADTLPDILRLVLERRTVQRVVLHLPRDHISNWPMFKATLSRFNDSRIY</sequence>
<evidence type="ECO:0000313" key="1">
    <source>
        <dbReference type="EMBL" id="KZV79128.1"/>
    </source>
</evidence>
<dbReference type="InParanoid" id="A0A166NGB1"/>
<dbReference type="EMBL" id="KV426675">
    <property type="protein sequence ID" value="KZV79128.1"/>
    <property type="molecule type" value="Genomic_DNA"/>
</dbReference>
<proteinExistence type="predicted"/>
<dbReference type="Proteomes" id="UP000077266">
    <property type="component" value="Unassembled WGS sequence"/>
</dbReference>